<dbReference type="HAMAP" id="MF_00171">
    <property type="entry name" value="TruA"/>
    <property type="match status" value="1"/>
</dbReference>
<dbReference type="InterPro" id="IPR020103">
    <property type="entry name" value="PsdUridine_synth_cat_dom_sf"/>
</dbReference>
<name>A0AA49GQJ0_9BACT</name>
<dbReference type="PANTHER" id="PTHR11142:SF0">
    <property type="entry name" value="TRNA PSEUDOURIDINE SYNTHASE-LIKE 1"/>
    <property type="match status" value="1"/>
</dbReference>
<reference evidence="9" key="1">
    <citation type="journal article" date="2023" name="Comput. Struct. Biotechnol. J.">
        <title>Discovery of a novel marine Bacteroidetes with a rich repertoire of carbohydrate-active enzymes.</title>
        <authorList>
            <person name="Chen B."/>
            <person name="Liu G."/>
            <person name="Chen Q."/>
            <person name="Wang H."/>
            <person name="Liu L."/>
            <person name="Tang K."/>
        </authorList>
    </citation>
    <scope>NUCLEOTIDE SEQUENCE</scope>
    <source>
        <strain evidence="9">TK19036</strain>
    </source>
</reference>
<dbReference type="Gene3D" id="3.30.70.660">
    <property type="entry name" value="Pseudouridine synthase I, catalytic domain, C-terminal subdomain"/>
    <property type="match status" value="1"/>
</dbReference>
<dbReference type="EC" id="5.4.99.12" evidence="4"/>
<protein>
    <recommendedName>
        <fullName evidence="4">tRNA pseudouridine synthase A</fullName>
        <ecNumber evidence="4">5.4.99.12</ecNumber>
    </recommendedName>
    <alternativeName>
        <fullName evidence="4">tRNA pseudouridine(38-40) synthase</fullName>
    </alternativeName>
    <alternativeName>
        <fullName evidence="4">tRNA pseudouridylate synthase I</fullName>
    </alternativeName>
    <alternativeName>
        <fullName evidence="4">tRNA-uridine isomerase I</fullName>
    </alternativeName>
</protein>
<dbReference type="PANTHER" id="PTHR11142">
    <property type="entry name" value="PSEUDOURIDYLATE SYNTHASE"/>
    <property type="match status" value="1"/>
</dbReference>
<proteinExistence type="inferred from homology"/>
<feature type="domain" description="Pseudouridine synthase I TruA alpha/beta" evidence="8">
    <location>
        <begin position="7"/>
        <end position="102"/>
    </location>
</feature>
<evidence type="ECO:0000256" key="2">
    <source>
        <dbReference type="ARBA" id="ARBA00022694"/>
    </source>
</evidence>
<keyword evidence="2 4" id="KW-0819">tRNA processing</keyword>
<dbReference type="InterPro" id="IPR020097">
    <property type="entry name" value="PsdUridine_synth_TruA_a/b_dom"/>
</dbReference>
<feature type="domain" description="Pseudouridine synthase I TruA alpha/beta" evidence="8">
    <location>
        <begin position="148"/>
        <end position="245"/>
    </location>
</feature>
<comment type="function">
    <text evidence="4">Formation of pseudouridine at positions 38, 39 and 40 in the anticodon stem and loop of transfer RNAs.</text>
</comment>
<evidence type="ECO:0000256" key="4">
    <source>
        <dbReference type="HAMAP-Rule" id="MF_00171"/>
    </source>
</evidence>
<dbReference type="EMBL" id="CP120682">
    <property type="protein sequence ID" value="WKN38136.1"/>
    <property type="molecule type" value="Genomic_DNA"/>
</dbReference>
<feature type="binding site" evidence="4 6">
    <location>
        <position position="109"/>
    </location>
    <ligand>
        <name>substrate</name>
    </ligand>
</feature>
<evidence type="ECO:0000256" key="7">
    <source>
        <dbReference type="RuleBase" id="RU003792"/>
    </source>
</evidence>
<evidence type="ECO:0000256" key="5">
    <source>
        <dbReference type="PIRSR" id="PIRSR001430-1"/>
    </source>
</evidence>
<accession>A0AA49GQJ0</accession>
<dbReference type="InterPro" id="IPR020094">
    <property type="entry name" value="TruA/RsuA/RluB/E/F_N"/>
</dbReference>
<reference evidence="9" key="2">
    <citation type="journal article" date="2024" name="Antonie Van Leeuwenhoek">
        <title>Roseihalotalea indica gen. nov., sp. nov., a halophilic Bacteroidetes from mesopelagic Southwest Indian Ocean with higher carbohydrate metabolic potential.</title>
        <authorList>
            <person name="Chen B."/>
            <person name="Zhang M."/>
            <person name="Lin D."/>
            <person name="Ye J."/>
            <person name="Tang K."/>
        </authorList>
    </citation>
    <scope>NUCLEOTIDE SEQUENCE</scope>
    <source>
        <strain evidence="9">TK19036</strain>
    </source>
</reference>
<dbReference type="AlphaFoldDB" id="A0AA49GQJ0"/>
<dbReference type="GO" id="GO:0031119">
    <property type="term" value="P:tRNA pseudouridine synthesis"/>
    <property type="evidence" value="ECO:0007669"/>
    <property type="project" value="UniProtKB-UniRule"/>
</dbReference>
<feature type="active site" description="Nucleophile" evidence="4 5">
    <location>
        <position position="51"/>
    </location>
</feature>
<organism evidence="9">
    <name type="scientific">Roseihalotalea indica</name>
    <dbReference type="NCBI Taxonomy" id="2867963"/>
    <lineage>
        <taxon>Bacteria</taxon>
        <taxon>Pseudomonadati</taxon>
        <taxon>Bacteroidota</taxon>
        <taxon>Cytophagia</taxon>
        <taxon>Cytophagales</taxon>
        <taxon>Catalimonadaceae</taxon>
        <taxon>Roseihalotalea</taxon>
    </lineage>
</organism>
<comment type="catalytic activity">
    <reaction evidence="4 7">
        <text>uridine(38/39/40) in tRNA = pseudouridine(38/39/40) in tRNA</text>
        <dbReference type="Rhea" id="RHEA:22376"/>
        <dbReference type="Rhea" id="RHEA-COMP:10085"/>
        <dbReference type="Rhea" id="RHEA-COMP:10087"/>
        <dbReference type="ChEBI" id="CHEBI:65314"/>
        <dbReference type="ChEBI" id="CHEBI:65315"/>
        <dbReference type="EC" id="5.4.99.12"/>
    </reaction>
</comment>
<evidence type="ECO:0000313" key="9">
    <source>
        <dbReference type="EMBL" id="WKN38136.1"/>
    </source>
</evidence>
<evidence type="ECO:0000256" key="3">
    <source>
        <dbReference type="ARBA" id="ARBA00023235"/>
    </source>
</evidence>
<dbReference type="NCBIfam" id="TIGR00071">
    <property type="entry name" value="hisT_truA"/>
    <property type="match status" value="1"/>
</dbReference>
<evidence type="ECO:0000259" key="8">
    <source>
        <dbReference type="Pfam" id="PF01416"/>
    </source>
</evidence>
<dbReference type="FunFam" id="3.30.70.580:FF:000001">
    <property type="entry name" value="tRNA pseudouridine synthase A"/>
    <property type="match status" value="1"/>
</dbReference>
<dbReference type="CDD" id="cd02570">
    <property type="entry name" value="PseudoU_synth_EcTruA"/>
    <property type="match status" value="1"/>
</dbReference>
<comment type="similarity">
    <text evidence="1 4 7">Belongs to the tRNA pseudouridine synthase TruA family.</text>
</comment>
<dbReference type="Gene3D" id="3.30.70.580">
    <property type="entry name" value="Pseudouridine synthase I, catalytic domain, N-terminal subdomain"/>
    <property type="match status" value="1"/>
</dbReference>
<evidence type="ECO:0000256" key="6">
    <source>
        <dbReference type="PIRSR" id="PIRSR001430-2"/>
    </source>
</evidence>
<evidence type="ECO:0000256" key="1">
    <source>
        <dbReference type="ARBA" id="ARBA00009375"/>
    </source>
</evidence>
<comment type="subunit">
    <text evidence="4">Homodimer.</text>
</comment>
<dbReference type="SUPFAM" id="SSF55120">
    <property type="entry name" value="Pseudouridine synthase"/>
    <property type="match status" value="1"/>
</dbReference>
<dbReference type="Pfam" id="PF01416">
    <property type="entry name" value="PseudoU_synth_1"/>
    <property type="match status" value="2"/>
</dbReference>
<dbReference type="InterPro" id="IPR020095">
    <property type="entry name" value="PsdUridine_synth_TruA_C"/>
</dbReference>
<dbReference type="PIRSF" id="PIRSF001430">
    <property type="entry name" value="tRNA_psdUrid_synth"/>
    <property type="match status" value="1"/>
</dbReference>
<sequence length="253" mass="28833">MRYFISIMYHGAAYHGWQIQQNALSVQQVLNEALSRILQEPIVTTGSGRTDTGVHAKGQVAHFDTNQTLEEADYLYKFNAVLPHDISITRLQAVPDEAHARFSATARSYQYMIHQKKNPFLNGISYFFSANTDIDVMNQAADRLVQYGRRDYTSFSKTNTQNTSFNCHIFRAHWHVIEKDRFMFAITADRFLRGMVRALVGTLLDIGTHTTTLADFPTIIESKDRRKAGRSVDACGLFLTNVTYPADIYPQHD</sequence>
<keyword evidence="3 4" id="KW-0413">Isomerase</keyword>
<dbReference type="GO" id="GO:0003723">
    <property type="term" value="F:RNA binding"/>
    <property type="evidence" value="ECO:0007669"/>
    <property type="project" value="InterPro"/>
</dbReference>
<dbReference type="InterPro" id="IPR001406">
    <property type="entry name" value="PsdUridine_synth_TruA"/>
</dbReference>
<dbReference type="GO" id="GO:0160147">
    <property type="term" value="F:tRNA pseudouridine(38-40) synthase activity"/>
    <property type="evidence" value="ECO:0007669"/>
    <property type="project" value="UniProtKB-EC"/>
</dbReference>
<gene>
    <name evidence="4 9" type="primary">truA</name>
    <name evidence="9" type="ORF">K4G66_05405</name>
</gene>
<comment type="caution">
    <text evidence="4">Lacks conserved residue(s) required for the propagation of feature annotation.</text>
</comment>